<evidence type="ECO:0000313" key="4">
    <source>
        <dbReference type="Proteomes" id="UP000663891"/>
    </source>
</evidence>
<keyword evidence="2" id="KW-0812">Transmembrane</keyword>
<protein>
    <submittedName>
        <fullName evidence="3">Uncharacterized protein</fullName>
    </submittedName>
</protein>
<organism evidence="3 4">
    <name type="scientific">Adineta steineri</name>
    <dbReference type="NCBI Taxonomy" id="433720"/>
    <lineage>
        <taxon>Eukaryota</taxon>
        <taxon>Metazoa</taxon>
        <taxon>Spiralia</taxon>
        <taxon>Gnathifera</taxon>
        <taxon>Rotifera</taxon>
        <taxon>Eurotatoria</taxon>
        <taxon>Bdelloidea</taxon>
        <taxon>Adinetida</taxon>
        <taxon>Adinetidae</taxon>
        <taxon>Adineta</taxon>
    </lineage>
</organism>
<dbReference type="Proteomes" id="UP000663891">
    <property type="component" value="Unassembled WGS sequence"/>
</dbReference>
<feature type="transmembrane region" description="Helical" evidence="2">
    <location>
        <begin position="38"/>
        <end position="57"/>
    </location>
</feature>
<feature type="transmembrane region" description="Helical" evidence="2">
    <location>
        <begin position="848"/>
        <end position="877"/>
    </location>
</feature>
<feature type="transmembrane region" description="Helical" evidence="2">
    <location>
        <begin position="496"/>
        <end position="517"/>
    </location>
</feature>
<feature type="transmembrane region" description="Helical" evidence="2">
    <location>
        <begin position="394"/>
        <end position="423"/>
    </location>
</feature>
<name>A0A815Q9V6_9BILA</name>
<dbReference type="OrthoDB" id="10005645at2759"/>
<feature type="non-terminal residue" evidence="3">
    <location>
        <position position="1951"/>
    </location>
</feature>
<feature type="region of interest" description="Disordered" evidence="1">
    <location>
        <begin position="1541"/>
        <end position="1561"/>
    </location>
</feature>
<evidence type="ECO:0000313" key="3">
    <source>
        <dbReference type="EMBL" id="CAF1460373.1"/>
    </source>
</evidence>
<keyword evidence="2" id="KW-1133">Transmembrane helix</keyword>
<evidence type="ECO:0000256" key="2">
    <source>
        <dbReference type="SAM" id="Phobius"/>
    </source>
</evidence>
<keyword evidence="2" id="KW-0472">Membrane</keyword>
<accession>A0A815Q9V6</accession>
<dbReference type="EMBL" id="CAJNON010001410">
    <property type="protein sequence ID" value="CAF1460373.1"/>
    <property type="molecule type" value="Genomic_DNA"/>
</dbReference>
<evidence type="ECO:0000256" key="1">
    <source>
        <dbReference type="SAM" id="MobiDB-lite"/>
    </source>
</evidence>
<proteinExistence type="predicted"/>
<gene>
    <name evidence="3" type="ORF">VCS650_LOCUS40008</name>
</gene>
<sequence length="1951" mass="218841">MPPNWFLEFKTKIKRINLFQDIDKTNEEDIKNQKVSTIIFLILFTILIVALFLYSSLTSITKTVVVEQPSLFDYTQLEEKYSNTLLCACTSVSNEYNKFISSFTPTFNQVCSSDFVSDEWLNYVNYRLLPETQYHFYWDFRHLAYGFFAMLRTLCVLAKQTIDDELISFYSTILLTENTISEDIFLANINAIRDQFKNASAHDFIITLDSIILMGLVSDVVINRLETNWKLVLFSSSNNTFFTGWANLLYTLDENCVHPTSVYCSTTSGIYFRKLSNETSSNLTWAKYRAELQFEVPGVLVGPFILTAVLQSNLACLYNESCLSNLNTYLNDSLSPFNATSLTMPPSASPFPTINDLAEKLMVDSWQLNSSYQHYFNACHPLTCTYTYSHQFDVLFIITTVISFIGGIVTVLMIVILPTVTFLRKKVKNFKRLLSSSLEVVPHETNIERHAVGDITEQQISLFVKIKMFLLNLNFFLDSDENSEWHSYGQRLSTRFFIISLIIAFFILILYASTYSVTKTITINKPSIDLYFTLQDKYPQTLTCPCSSTTNEHSQFISFQPTFHPVCHSDFVTTNWSNYLIAINGDGIYYLDFRYTNSAFFPTISSFCQISLKTINNEIFIFNSTKYVTKSVQEIDLFNSQTQQLISDMKQTTANLFPLSISMLRQTVWGNVLFSVLTYNYIPDPPNDYDYNSATNPHDLDLVFYPVYYQSSNNTNCSCKIHPTTCNVLSSITYVNHTTETYKNLFTVPGFYTGCYASEATFRSNFECFFNQTCLQTIYNLTYLRSKHPFYATAMQLNSSHYDVTTSVEDIIDNLMVEEWNNETSFQFYYKQCNPYLCSYSYDVKGDISYVIAVTFGLIGGLTTILKIIIPSIVLMIRRWRQKRRIGINQPIMNQVFYVSFQNITHTIIKNKPTIIEFNKLYQEYPNTIQCPCQTYSITYEQFITFQPHLHSTCSSTFVDETSLWLIIDYPQAMLSGNNGAPTYSTRKDDFRQIGSPFFQLLNSFCNLSSKTMNAELTTFYSSRFITLNLITFEQFQIQINQLINQFIKNTARSFINSLFFAENMTTANMFFSASQSDSLLSSGSPLYEYDNYLDYQYIYDRTDQVYNSNETGIDCDCQSTPWCIQQAIIYDLDTTTQLFSPPGIFVGCYLVEAVLQSDLRCFFDIDCLQQLIDSLSLVNISASDIILNSTASHYQEKSSLLEIVSNLMVEEWNNQTFYDNYFNICQPSVCTATYISRGNIIYIITTTIGLIGGLTKVYKFIVPIFIKITVRVIIPFLRKKCDSYEYVEIMNENYTNILYNLKDEFILKQDTQDIIIDASGATESSSSLDSTISVTLSSIETDTGPSITIAATTYETTSSFTATPMTVATMIDTIASSATTICLPIATITDTIATSATTICISVPTRIDTTESSEETTSLTELMATETIEPAHTTTSEAISTATYTTESTITTTTLATATETIESPTTTTSPTTATATDITESTTTTITLPAASGTMESTTTITSTTTASDTITSSTTTTSSSTTTALFTTTTSITTTTVTTSTTTSSSSTTTSSSTTRTISTTSTSTTIPIVCNDITEVKYPNNTCISKSEAQRNTYGLLKNNTGTSVEKASNLSLYFSSIARPHTEIDGNYVLNPNDINGIVKNLTDIKDPINSTASLIVLRSFDGNGSNTNFGASFRHGIGGEIIANLDGSQISGMNMSIAGIATNIDSNNIKSLNILIIDDPFTYENFSTSSTKRLASSVVVMTAVQKSAFRSLVPMNIDLYFDDHSHEGSKIIETYKCSYYNTTALAWNEIGCSERNFNSNSKGYKCSFSHTATFAFLTFNCENTTHTIHNCNCGLKSDIQNETYRVIRSNSTNATIVANALSGYISSITNSNVSPNTANTLSLNEIDEVIDKLINSTVEIDTTASYITVQPPKQQNISDDVIVLGASVNNDTGGQIVDNKNKNNI</sequence>
<reference evidence="3" key="1">
    <citation type="submission" date="2021-02" db="EMBL/GenBank/DDBJ databases">
        <authorList>
            <person name="Nowell W R."/>
        </authorList>
    </citation>
    <scope>NUCLEOTIDE SEQUENCE</scope>
</reference>
<comment type="caution">
    <text evidence="3">The sequence shown here is derived from an EMBL/GenBank/DDBJ whole genome shotgun (WGS) entry which is preliminary data.</text>
</comment>